<proteinExistence type="predicted"/>
<keyword evidence="2" id="KW-1185">Reference proteome</keyword>
<gene>
    <name evidence="1" type="ORF">Tco_0911115</name>
</gene>
<dbReference type="Proteomes" id="UP001151760">
    <property type="component" value="Unassembled WGS sequence"/>
</dbReference>
<dbReference type="EMBL" id="BQNB010014658">
    <property type="protein sequence ID" value="GJT30840.1"/>
    <property type="molecule type" value="Genomic_DNA"/>
</dbReference>
<evidence type="ECO:0000313" key="2">
    <source>
        <dbReference type="Proteomes" id="UP001151760"/>
    </source>
</evidence>
<protein>
    <submittedName>
        <fullName evidence="1">Uncharacterized protein</fullName>
    </submittedName>
</protein>
<reference evidence="1" key="2">
    <citation type="submission" date="2022-01" db="EMBL/GenBank/DDBJ databases">
        <authorList>
            <person name="Yamashiro T."/>
            <person name="Shiraishi A."/>
            <person name="Satake H."/>
            <person name="Nakayama K."/>
        </authorList>
    </citation>
    <scope>NUCLEOTIDE SEQUENCE</scope>
</reference>
<sequence length="194" mass="22304">MWKQKWSPVPSVPIVCKHHLPVIDLSPSKSALATTQAPIFTVTTSTTTITRPLTPPLQQQQSTTDLELSARVMVLKQKFAAFEQKSKNLDNTTQNLKSRVFTLELRDLPHKIDEAQRMFETGSYKSLLEHIALYEALEAYMERAQRIILLLNRISLARDDVMMQTSSPPPQILIQERKKRHNLWHFRLINPPAP</sequence>
<reference evidence="1" key="1">
    <citation type="journal article" date="2022" name="Int. J. Mol. Sci.">
        <title>Draft Genome of Tanacetum Coccineum: Genomic Comparison of Closely Related Tanacetum-Family Plants.</title>
        <authorList>
            <person name="Yamashiro T."/>
            <person name="Shiraishi A."/>
            <person name="Nakayama K."/>
            <person name="Satake H."/>
        </authorList>
    </citation>
    <scope>NUCLEOTIDE SEQUENCE</scope>
</reference>
<accession>A0ABQ5CUV8</accession>
<name>A0ABQ5CUV8_9ASTR</name>
<organism evidence="1 2">
    <name type="scientific">Tanacetum coccineum</name>
    <dbReference type="NCBI Taxonomy" id="301880"/>
    <lineage>
        <taxon>Eukaryota</taxon>
        <taxon>Viridiplantae</taxon>
        <taxon>Streptophyta</taxon>
        <taxon>Embryophyta</taxon>
        <taxon>Tracheophyta</taxon>
        <taxon>Spermatophyta</taxon>
        <taxon>Magnoliopsida</taxon>
        <taxon>eudicotyledons</taxon>
        <taxon>Gunneridae</taxon>
        <taxon>Pentapetalae</taxon>
        <taxon>asterids</taxon>
        <taxon>campanulids</taxon>
        <taxon>Asterales</taxon>
        <taxon>Asteraceae</taxon>
        <taxon>Asteroideae</taxon>
        <taxon>Anthemideae</taxon>
        <taxon>Anthemidinae</taxon>
        <taxon>Tanacetum</taxon>
    </lineage>
</organism>
<evidence type="ECO:0000313" key="1">
    <source>
        <dbReference type="EMBL" id="GJT30840.1"/>
    </source>
</evidence>
<comment type="caution">
    <text evidence="1">The sequence shown here is derived from an EMBL/GenBank/DDBJ whole genome shotgun (WGS) entry which is preliminary data.</text>
</comment>